<protein>
    <recommendedName>
        <fullName evidence="2">BZIP domain-containing protein</fullName>
    </recommendedName>
</protein>
<gene>
    <name evidence="3" type="ORF">BU14_1241s0001</name>
</gene>
<reference evidence="3 4" key="1">
    <citation type="submission" date="2017-03" db="EMBL/GenBank/DDBJ databases">
        <title>WGS assembly of Porphyra umbilicalis.</title>
        <authorList>
            <person name="Brawley S.H."/>
            <person name="Blouin N.A."/>
            <person name="Ficko-Blean E."/>
            <person name="Wheeler G.L."/>
            <person name="Lohr M."/>
            <person name="Goodson H.V."/>
            <person name="Jenkins J.W."/>
            <person name="Blaby-Haas C.E."/>
            <person name="Helliwell K.E."/>
            <person name="Chan C."/>
            <person name="Marriage T."/>
            <person name="Bhattacharya D."/>
            <person name="Klein A.S."/>
            <person name="Badis Y."/>
            <person name="Brodie J."/>
            <person name="Cao Y."/>
            <person name="Collen J."/>
            <person name="Dittami S.M."/>
            <person name="Gachon C.M."/>
            <person name="Green B.R."/>
            <person name="Karpowicz S."/>
            <person name="Kim J.W."/>
            <person name="Kudahl U."/>
            <person name="Lin S."/>
            <person name="Michel G."/>
            <person name="Mittag M."/>
            <person name="Olson B.J."/>
            <person name="Pangilinan J."/>
            <person name="Peng Y."/>
            <person name="Qiu H."/>
            <person name="Shu S."/>
            <person name="Singer J.T."/>
            <person name="Smith A.G."/>
            <person name="Sprecher B.N."/>
            <person name="Wagner V."/>
            <person name="Wang W."/>
            <person name="Wang Z.-Y."/>
            <person name="Yan J."/>
            <person name="Yarish C."/>
            <person name="Zoeuner-Riek S."/>
            <person name="Zhuang Y."/>
            <person name="Zou Y."/>
            <person name="Lindquist E.A."/>
            <person name="Grimwood J."/>
            <person name="Barry K."/>
            <person name="Rokhsar D.S."/>
            <person name="Schmutz J."/>
            <person name="Stiller J.W."/>
            <person name="Grossman A.R."/>
            <person name="Prochnik S.E."/>
        </authorList>
    </citation>
    <scope>NUCLEOTIDE SEQUENCE [LARGE SCALE GENOMIC DNA]</scope>
    <source>
        <strain evidence="3">4086291</strain>
    </source>
</reference>
<keyword evidence="4" id="KW-1185">Reference proteome</keyword>
<name>A0A1X6NML4_PORUM</name>
<dbReference type="GO" id="GO:0003700">
    <property type="term" value="F:DNA-binding transcription factor activity"/>
    <property type="evidence" value="ECO:0007669"/>
    <property type="project" value="InterPro"/>
</dbReference>
<dbReference type="InterPro" id="IPR004827">
    <property type="entry name" value="bZIP"/>
</dbReference>
<evidence type="ECO:0000313" key="3">
    <source>
        <dbReference type="EMBL" id="OSX69726.1"/>
    </source>
</evidence>
<accession>A0A1X6NML4</accession>
<feature type="compositionally biased region" description="Low complexity" evidence="1">
    <location>
        <begin position="248"/>
        <end position="257"/>
    </location>
</feature>
<dbReference type="EMBL" id="KV919426">
    <property type="protein sequence ID" value="OSX69726.1"/>
    <property type="molecule type" value="Genomic_DNA"/>
</dbReference>
<feature type="domain" description="BZIP" evidence="2">
    <location>
        <begin position="334"/>
        <end position="415"/>
    </location>
</feature>
<evidence type="ECO:0000256" key="1">
    <source>
        <dbReference type="SAM" id="MobiDB-lite"/>
    </source>
</evidence>
<evidence type="ECO:0000313" key="4">
    <source>
        <dbReference type="Proteomes" id="UP000218209"/>
    </source>
</evidence>
<dbReference type="Proteomes" id="UP000218209">
    <property type="component" value="Unassembled WGS sequence"/>
</dbReference>
<proteinExistence type="predicted"/>
<sequence>MSSYLSPYAPTGVAAPLSGAAVLADAPVTGFGDWQEWLAEGGDEGMLPSLPATLPSDLFGLTASSAALADDRSGAQERCVLLSTGELCSSTSPLPEAWLQASPVDEDEKPEPAAGMVTPLASMDALPMPSPMDLACRTPQLPTTLMREDFSPLTTPAKSAASASRALFAAVDASPLSLDLGIVPKTEAALLASPSALVANAFASPLPSPAAPSAVATAAQIQGAAFAAVAAVSSASPAAAVSLTATTITPSTSSTASRGTKRRREATPTASEASHPGHPEAASRVGTDLESLSPVAVAKALDDLVAAGVSPALARRALSGNWEGTTSAKARKMTGEQRTVTLFLRRLRNRISAKKSRLQRQAALAGLSDKAVSLYLSAADVHGATKAIAERNVKLRRSVAVLEAQNGALTDLLSVRKTSRMGEDARLPRAIAGA</sequence>
<dbReference type="AlphaFoldDB" id="A0A1X6NML4"/>
<dbReference type="Gene3D" id="1.20.5.170">
    <property type="match status" value="1"/>
</dbReference>
<dbReference type="OrthoDB" id="6035at2759"/>
<organism evidence="3 4">
    <name type="scientific">Porphyra umbilicalis</name>
    <name type="common">Purple laver</name>
    <name type="synonym">Red alga</name>
    <dbReference type="NCBI Taxonomy" id="2786"/>
    <lineage>
        <taxon>Eukaryota</taxon>
        <taxon>Rhodophyta</taxon>
        <taxon>Bangiophyceae</taxon>
        <taxon>Bangiales</taxon>
        <taxon>Bangiaceae</taxon>
        <taxon>Porphyra</taxon>
    </lineage>
</organism>
<dbReference type="CDD" id="cd14686">
    <property type="entry name" value="bZIP"/>
    <property type="match status" value="1"/>
</dbReference>
<feature type="region of interest" description="Disordered" evidence="1">
    <location>
        <begin position="248"/>
        <end position="285"/>
    </location>
</feature>
<dbReference type="SMART" id="SM00338">
    <property type="entry name" value="BRLZ"/>
    <property type="match status" value="1"/>
</dbReference>
<evidence type="ECO:0000259" key="2">
    <source>
        <dbReference type="SMART" id="SM00338"/>
    </source>
</evidence>